<organism evidence="3 4">
    <name type="scientific">Striga asiatica</name>
    <name type="common">Asiatic witchweed</name>
    <name type="synonym">Buchnera asiatica</name>
    <dbReference type="NCBI Taxonomy" id="4170"/>
    <lineage>
        <taxon>Eukaryota</taxon>
        <taxon>Viridiplantae</taxon>
        <taxon>Streptophyta</taxon>
        <taxon>Embryophyta</taxon>
        <taxon>Tracheophyta</taxon>
        <taxon>Spermatophyta</taxon>
        <taxon>Magnoliopsida</taxon>
        <taxon>eudicotyledons</taxon>
        <taxon>Gunneridae</taxon>
        <taxon>Pentapetalae</taxon>
        <taxon>asterids</taxon>
        <taxon>lamiids</taxon>
        <taxon>Lamiales</taxon>
        <taxon>Orobanchaceae</taxon>
        <taxon>Buchnereae</taxon>
        <taxon>Striga</taxon>
    </lineage>
</organism>
<sequence length="158" mass="18261">MAKHLSLLILLSLILVSSISNARDSRFFDKVTTNAQQPQEPDFLPQKERGYGLYAEPQLPTKSDPQNVQNYNYDPIRNTNKNNYYYNNAGDFGMSDTRYMDNGKYYYDLQSESYSRNHPYNSRNNYNGNADTGYEFNGGTSSDGGYKDEFEFQDNNLQ</sequence>
<protein>
    <submittedName>
        <fullName evidence="3">Protein E6</fullName>
    </submittedName>
</protein>
<dbReference type="AlphaFoldDB" id="A0A5A7P2E6"/>
<dbReference type="OrthoDB" id="907305at2759"/>
<comment type="caution">
    <text evidence="3">The sequence shown here is derived from an EMBL/GenBank/DDBJ whole genome shotgun (WGS) entry which is preliminary data.</text>
</comment>
<feature type="signal peptide" evidence="2">
    <location>
        <begin position="1"/>
        <end position="22"/>
    </location>
</feature>
<feature type="chain" id="PRO_5023004167" evidence="2">
    <location>
        <begin position="23"/>
        <end position="158"/>
    </location>
</feature>
<gene>
    <name evidence="3" type="ORF">STAS_02661</name>
</gene>
<evidence type="ECO:0000256" key="1">
    <source>
        <dbReference type="SAM" id="MobiDB-lite"/>
    </source>
</evidence>
<feature type="compositionally biased region" description="Polar residues" evidence="1">
    <location>
        <begin position="116"/>
        <end position="130"/>
    </location>
</feature>
<evidence type="ECO:0000256" key="2">
    <source>
        <dbReference type="SAM" id="SignalP"/>
    </source>
</evidence>
<evidence type="ECO:0000313" key="4">
    <source>
        <dbReference type="Proteomes" id="UP000325081"/>
    </source>
</evidence>
<evidence type="ECO:0000313" key="3">
    <source>
        <dbReference type="EMBL" id="GER26983.1"/>
    </source>
</evidence>
<dbReference type="PANTHER" id="PTHR35274">
    <property type="entry name" value="E6-LIKE PROTEIN"/>
    <property type="match status" value="1"/>
</dbReference>
<feature type="region of interest" description="Disordered" evidence="1">
    <location>
        <begin position="56"/>
        <end position="80"/>
    </location>
</feature>
<keyword evidence="4" id="KW-1185">Reference proteome</keyword>
<feature type="compositionally biased region" description="Polar residues" evidence="1">
    <location>
        <begin position="60"/>
        <end position="72"/>
    </location>
</feature>
<dbReference type="InterPro" id="IPR040290">
    <property type="entry name" value="Prot_E6-like"/>
</dbReference>
<reference evidence="4" key="1">
    <citation type="journal article" date="2019" name="Curr. Biol.">
        <title>Genome Sequence of Striga asiatica Provides Insight into the Evolution of Plant Parasitism.</title>
        <authorList>
            <person name="Yoshida S."/>
            <person name="Kim S."/>
            <person name="Wafula E.K."/>
            <person name="Tanskanen J."/>
            <person name="Kim Y.M."/>
            <person name="Honaas L."/>
            <person name="Yang Z."/>
            <person name="Spallek T."/>
            <person name="Conn C.E."/>
            <person name="Ichihashi Y."/>
            <person name="Cheong K."/>
            <person name="Cui S."/>
            <person name="Der J.P."/>
            <person name="Gundlach H."/>
            <person name="Jiao Y."/>
            <person name="Hori C."/>
            <person name="Ishida J.K."/>
            <person name="Kasahara H."/>
            <person name="Kiba T."/>
            <person name="Kim M.S."/>
            <person name="Koo N."/>
            <person name="Laohavisit A."/>
            <person name="Lee Y.H."/>
            <person name="Lumba S."/>
            <person name="McCourt P."/>
            <person name="Mortimer J.C."/>
            <person name="Mutuku J.M."/>
            <person name="Nomura T."/>
            <person name="Sasaki-Sekimoto Y."/>
            <person name="Seto Y."/>
            <person name="Wang Y."/>
            <person name="Wakatake T."/>
            <person name="Sakakibara H."/>
            <person name="Demura T."/>
            <person name="Yamaguchi S."/>
            <person name="Yoneyama K."/>
            <person name="Manabe R.I."/>
            <person name="Nelson D.C."/>
            <person name="Schulman A.H."/>
            <person name="Timko M.P."/>
            <person name="dePamphilis C.W."/>
            <person name="Choi D."/>
            <person name="Shirasu K."/>
        </authorList>
    </citation>
    <scope>NUCLEOTIDE SEQUENCE [LARGE SCALE GENOMIC DNA]</scope>
    <source>
        <strain evidence="4">cv. UVA1</strain>
    </source>
</reference>
<name>A0A5A7P2E6_STRAF</name>
<keyword evidence="2" id="KW-0732">Signal</keyword>
<proteinExistence type="predicted"/>
<feature type="region of interest" description="Disordered" evidence="1">
    <location>
        <begin position="116"/>
        <end position="158"/>
    </location>
</feature>
<accession>A0A5A7P2E6</accession>
<dbReference type="PANTHER" id="PTHR35274:SF2">
    <property type="entry name" value="E6-LIKE PROTEIN"/>
    <property type="match status" value="1"/>
</dbReference>
<dbReference type="Proteomes" id="UP000325081">
    <property type="component" value="Unassembled WGS sequence"/>
</dbReference>
<dbReference type="EMBL" id="BKCP01001336">
    <property type="protein sequence ID" value="GER26983.1"/>
    <property type="molecule type" value="Genomic_DNA"/>
</dbReference>